<evidence type="ECO:0000259" key="1">
    <source>
        <dbReference type="Pfam" id="PF04149"/>
    </source>
</evidence>
<dbReference type="Proteomes" id="UP000580474">
    <property type="component" value="Unassembled WGS sequence"/>
</dbReference>
<accession>A0A840NFI5</accession>
<gene>
    <name evidence="2" type="ORF">BJ969_003748</name>
</gene>
<evidence type="ECO:0000313" key="2">
    <source>
        <dbReference type="EMBL" id="MBB5070660.1"/>
    </source>
</evidence>
<protein>
    <recommendedName>
        <fullName evidence="1">DUF397 domain-containing protein</fullName>
    </recommendedName>
</protein>
<feature type="domain" description="DUF397" evidence="1">
    <location>
        <begin position="5"/>
        <end position="56"/>
    </location>
</feature>
<name>A0A840NFI5_9PSEU</name>
<organism evidence="2 3">
    <name type="scientific">Saccharopolyspora gloriosae</name>
    <dbReference type="NCBI Taxonomy" id="455344"/>
    <lineage>
        <taxon>Bacteria</taxon>
        <taxon>Bacillati</taxon>
        <taxon>Actinomycetota</taxon>
        <taxon>Actinomycetes</taxon>
        <taxon>Pseudonocardiales</taxon>
        <taxon>Pseudonocardiaceae</taxon>
        <taxon>Saccharopolyspora</taxon>
    </lineage>
</organism>
<reference evidence="2 3" key="1">
    <citation type="submission" date="2020-08" db="EMBL/GenBank/DDBJ databases">
        <title>Sequencing the genomes of 1000 actinobacteria strains.</title>
        <authorList>
            <person name="Klenk H.-P."/>
        </authorList>
    </citation>
    <scope>NUCLEOTIDE SEQUENCE [LARGE SCALE GENOMIC DNA]</scope>
    <source>
        <strain evidence="2 3">DSM 45582</strain>
    </source>
</reference>
<proteinExistence type="predicted"/>
<dbReference type="AlphaFoldDB" id="A0A840NFI5"/>
<dbReference type="EMBL" id="JACHIV010000001">
    <property type="protein sequence ID" value="MBB5070660.1"/>
    <property type="molecule type" value="Genomic_DNA"/>
</dbReference>
<evidence type="ECO:0000313" key="3">
    <source>
        <dbReference type="Proteomes" id="UP000580474"/>
    </source>
</evidence>
<dbReference type="Pfam" id="PF04149">
    <property type="entry name" value="DUF397"/>
    <property type="match status" value="1"/>
</dbReference>
<keyword evidence="3" id="KW-1185">Reference proteome</keyword>
<dbReference type="InterPro" id="IPR007278">
    <property type="entry name" value="DUF397"/>
</dbReference>
<sequence length="63" mass="6948">MSDTEWKKSSRSAQASNCVETAERGGFPVIRDSKDPAGPWLRLSDGAFGRFIQGIKLGEYADR</sequence>
<dbReference type="RefSeq" id="WP_184480435.1">
    <property type="nucleotide sequence ID" value="NZ_JACHIV010000001.1"/>
</dbReference>
<comment type="caution">
    <text evidence="2">The sequence shown here is derived from an EMBL/GenBank/DDBJ whole genome shotgun (WGS) entry which is preliminary data.</text>
</comment>